<dbReference type="PANTHER" id="PTHR46394">
    <property type="entry name" value="ANNEXIN"/>
    <property type="match status" value="1"/>
</dbReference>
<protein>
    <submittedName>
        <fullName evidence="4">NTE family protein</fullName>
    </submittedName>
</protein>
<organism evidence="4 5">
    <name type="scientific">Lishizhenia tianjinensis</name>
    <dbReference type="NCBI Taxonomy" id="477690"/>
    <lineage>
        <taxon>Bacteria</taxon>
        <taxon>Pseudomonadati</taxon>
        <taxon>Bacteroidota</taxon>
        <taxon>Flavobacteriia</taxon>
        <taxon>Flavobacteriales</taxon>
        <taxon>Crocinitomicaceae</taxon>
        <taxon>Lishizhenia</taxon>
    </lineage>
</organism>
<dbReference type="Pfam" id="PF01734">
    <property type="entry name" value="Patatin"/>
    <property type="match status" value="1"/>
</dbReference>
<name>A0A1I6XLW1_9FLAO</name>
<keyword evidence="2" id="KW-0378">Hydrolase</keyword>
<dbReference type="SUPFAM" id="SSF52151">
    <property type="entry name" value="FabD/lysophospholipase-like"/>
    <property type="match status" value="1"/>
</dbReference>
<dbReference type="GO" id="GO:0016042">
    <property type="term" value="P:lipid catabolic process"/>
    <property type="evidence" value="ECO:0007669"/>
    <property type="project" value="UniProtKB-UniRule"/>
</dbReference>
<reference evidence="4 5" key="1">
    <citation type="submission" date="2016-10" db="EMBL/GenBank/DDBJ databases">
        <authorList>
            <person name="de Groot N.N."/>
        </authorList>
    </citation>
    <scope>NUCLEOTIDE SEQUENCE [LARGE SCALE GENOMIC DNA]</scope>
    <source>
        <strain evidence="4 5">CGMCC 1.7005</strain>
    </source>
</reference>
<evidence type="ECO:0000256" key="1">
    <source>
        <dbReference type="ARBA" id="ARBA00023098"/>
    </source>
</evidence>
<evidence type="ECO:0000313" key="5">
    <source>
        <dbReference type="Proteomes" id="UP000236454"/>
    </source>
</evidence>
<dbReference type="GO" id="GO:0016787">
    <property type="term" value="F:hydrolase activity"/>
    <property type="evidence" value="ECO:0007669"/>
    <property type="project" value="UniProtKB-UniRule"/>
</dbReference>
<feature type="active site" description="Nucleophile" evidence="2">
    <location>
        <position position="40"/>
    </location>
</feature>
<dbReference type="RefSeq" id="WP_090245533.1">
    <property type="nucleotide sequence ID" value="NZ_FPAS01000001.1"/>
</dbReference>
<dbReference type="PANTHER" id="PTHR46394:SF1">
    <property type="entry name" value="PNPLA DOMAIN-CONTAINING PROTEIN"/>
    <property type="match status" value="1"/>
</dbReference>
<evidence type="ECO:0000313" key="4">
    <source>
        <dbReference type="EMBL" id="SFT39042.1"/>
    </source>
</evidence>
<keyword evidence="2" id="KW-0442">Lipid degradation</keyword>
<feature type="short sequence motif" description="GXSXG" evidence="2">
    <location>
        <begin position="38"/>
        <end position="42"/>
    </location>
</feature>
<feature type="short sequence motif" description="GXGXXG" evidence="2">
    <location>
        <begin position="9"/>
        <end position="14"/>
    </location>
</feature>
<dbReference type="InterPro" id="IPR052580">
    <property type="entry name" value="Lipid_Hydrolase"/>
</dbReference>
<dbReference type="STRING" id="477690.SAMN05216474_0288"/>
<dbReference type="InterPro" id="IPR016035">
    <property type="entry name" value="Acyl_Trfase/lysoPLipase"/>
</dbReference>
<dbReference type="Gene3D" id="3.40.1090.10">
    <property type="entry name" value="Cytosolic phospholipase A2 catalytic domain"/>
    <property type="match status" value="2"/>
</dbReference>
<feature type="active site" description="Proton acceptor" evidence="2">
    <location>
        <position position="177"/>
    </location>
</feature>
<dbReference type="Proteomes" id="UP000236454">
    <property type="component" value="Unassembled WGS sequence"/>
</dbReference>
<sequence>MYENLVFKGGGVLGMAYAGAIDVLEEKGLLSNIQRVAGTSAGALTALSLCLGYTANDLKELMAQTNFKKFQKETNYLKITHDYGLYKGNFLLTWIKEIIAAKDKDPEMTFKDLNACDCWDLKVFACNLNTTGLQEFSFEQTPHIKIAEAIRASMSIPFFFNAWQFPNGDMNKHIFIDGGVLYNYPISAFDNLDKTLGLYINTEDKDEDLGFDQIGSYIKRLFKAVLKGQDMDMFKSDEVRKRTIFLDNLHISSTHFDITKEEQESLFNKAKELTENFCSKL</sequence>
<feature type="domain" description="PNPLA" evidence="3">
    <location>
        <begin position="5"/>
        <end position="190"/>
    </location>
</feature>
<dbReference type="OrthoDB" id="9770965at2"/>
<dbReference type="PROSITE" id="PS51635">
    <property type="entry name" value="PNPLA"/>
    <property type="match status" value="1"/>
</dbReference>
<evidence type="ECO:0000259" key="3">
    <source>
        <dbReference type="PROSITE" id="PS51635"/>
    </source>
</evidence>
<proteinExistence type="predicted"/>
<dbReference type="CDD" id="cd07207">
    <property type="entry name" value="Pat_ExoU_VipD_like"/>
    <property type="match status" value="1"/>
</dbReference>
<dbReference type="AlphaFoldDB" id="A0A1I6XLW1"/>
<gene>
    <name evidence="4" type="ORF">SAMN05216474_0288</name>
</gene>
<keyword evidence="1 2" id="KW-0443">Lipid metabolism</keyword>
<keyword evidence="5" id="KW-1185">Reference proteome</keyword>
<accession>A0A1I6XLW1</accession>
<feature type="short sequence motif" description="DGA/G" evidence="2">
    <location>
        <begin position="177"/>
        <end position="179"/>
    </location>
</feature>
<dbReference type="EMBL" id="FPAS01000001">
    <property type="protein sequence ID" value="SFT39042.1"/>
    <property type="molecule type" value="Genomic_DNA"/>
</dbReference>
<dbReference type="InterPro" id="IPR002641">
    <property type="entry name" value="PNPLA_dom"/>
</dbReference>
<evidence type="ECO:0000256" key="2">
    <source>
        <dbReference type="PROSITE-ProRule" id="PRU01161"/>
    </source>
</evidence>